<dbReference type="OrthoDB" id="9792218at2"/>
<feature type="transmembrane region" description="Helical" evidence="5">
    <location>
        <begin position="88"/>
        <end position="106"/>
    </location>
</feature>
<name>A0A558BPI5_9BACT</name>
<keyword evidence="3 5" id="KW-1133">Transmembrane helix</keyword>
<keyword evidence="8" id="KW-1185">Reference proteome</keyword>
<comment type="subcellular location">
    <subcellularLocation>
        <location evidence="1">Membrane</location>
    </subcellularLocation>
</comment>
<dbReference type="Gene3D" id="1.10.287.1260">
    <property type="match status" value="1"/>
</dbReference>
<dbReference type="EMBL" id="VMRJ01000005">
    <property type="protein sequence ID" value="TVT38412.1"/>
    <property type="molecule type" value="Genomic_DNA"/>
</dbReference>
<evidence type="ECO:0000313" key="8">
    <source>
        <dbReference type="Proteomes" id="UP000317624"/>
    </source>
</evidence>
<evidence type="ECO:0000256" key="2">
    <source>
        <dbReference type="ARBA" id="ARBA00022692"/>
    </source>
</evidence>
<dbReference type="PANTHER" id="PTHR30566">
    <property type="entry name" value="YNAI-RELATED MECHANOSENSITIVE ION CHANNEL"/>
    <property type="match status" value="1"/>
</dbReference>
<dbReference type="GO" id="GO:0016020">
    <property type="term" value="C:membrane"/>
    <property type="evidence" value="ECO:0007669"/>
    <property type="project" value="UniProtKB-SubCell"/>
</dbReference>
<dbReference type="Pfam" id="PF00924">
    <property type="entry name" value="MS_channel_2nd"/>
    <property type="match status" value="1"/>
</dbReference>
<dbReference type="InterPro" id="IPR006685">
    <property type="entry name" value="MscS_channel_2nd"/>
</dbReference>
<evidence type="ECO:0000256" key="1">
    <source>
        <dbReference type="ARBA" id="ARBA00004370"/>
    </source>
</evidence>
<gene>
    <name evidence="7" type="ORF">FNT36_19660</name>
</gene>
<evidence type="ECO:0000313" key="7">
    <source>
        <dbReference type="EMBL" id="TVT38412.1"/>
    </source>
</evidence>
<feature type="transmembrane region" description="Helical" evidence="5">
    <location>
        <begin position="16"/>
        <end position="43"/>
    </location>
</feature>
<reference evidence="7 8" key="1">
    <citation type="submission" date="2019-07" db="EMBL/GenBank/DDBJ databases">
        <title>Hymenobacter sp. straun FUR1 Genome sequencing and assembly.</title>
        <authorList>
            <person name="Chhetri G."/>
        </authorList>
    </citation>
    <scope>NUCLEOTIDE SEQUENCE [LARGE SCALE GENOMIC DNA]</scope>
    <source>
        <strain evidence="7 8">Fur1</strain>
    </source>
</reference>
<feature type="transmembrane region" description="Helical" evidence="5">
    <location>
        <begin position="64"/>
        <end position="82"/>
    </location>
</feature>
<dbReference type="GO" id="GO:0008381">
    <property type="term" value="F:mechanosensitive monoatomic ion channel activity"/>
    <property type="evidence" value="ECO:0007669"/>
    <property type="project" value="UniProtKB-ARBA"/>
</dbReference>
<evidence type="ECO:0000256" key="5">
    <source>
        <dbReference type="SAM" id="Phobius"/>
    </source>
</evidence>
<dbReference type="Gene3D" id="2.30.30.60">
    <property type="match status" value="1"/>
</dbReference>
<dbReference type="RefSeq" id="WP_144851255.1">
    <property type="nucleotide sequence ID" value="NZ_VMRJ01000005.1"/>
</dbReference>
<evidence type="ECO:0000259" key="6">
    <source>
        <dbReference type="Pfam" id="PF00924"/>
    </source>
</evidence>
<dbReference type="InterPro" id="IPR023408">
    <property type="entry name" value="MscS_beta-dom_sf"/>
</dbReference>
<dbReference type="PANTHER" id="PTHR30566:SF25">
    <property type="entry name" value="INNER MEMBRANE PROTEIN"/>
    <property type="match status" value="1"/>
</dbReference>
<organism evidence="7 8">
    <name type="scientific">Hymenobacter setariae</name>
    <dbReference type="NCBI Taxonomy" id="2594794"/>
    <lineage>
        <taxon>Bacteria</taxon>
        <taxon>Pseudomonadati</taxon>
        <taxon>Bacteroidota</taxon>
        <taxon>Cytophagia</taxon>
        <taxon>Cytophagales</taxon>
        <taxon>Hymenobacteraceae</taxon>
        <taxon>Hymenobacter</taxon>
    </lineage>
</organism>
<dbReference type="AlphaFoldDB" id="A0A558BPI5"/>
<feature type="domain" description="Mechanosensitive ion channel MscS" evidence="6">
    <location>
        <begin position="188"/>
        <end position="254"/>
    </location>
</feature>
<dbReference type="SUPFAM" id="SSF50182">
    <property type="entry name" value="Sm-like ribonucleoproteins"/>
    <property type="match status" value="1"/>
</dbReference>
<protein>
    <submittedName>
        <fullName evidence="7">Mechanosensitive ion channel</fullName>
    </submittedName>
</protein>
<dbReference type="Proteomes" id="UP000317624">
    <property type="component" value="Unassembled WGS sequence"/>
</dbReference>
<proteinExistence type="predicted"/>
<sequence length="365" mass="41188">MKEQFAELLAQFPDGFVVLGVLLGGLALGLLVKWLLFAGLRAYDRREDSAAARSVILHLRRTSTFFFPILAWSVLLPLLPLPPKPFEVLRRVVEFMLILSFAWGLIKTLDVVQDLIQRFYQLESGDNLRARKLFTQLQFVKRVAVGLIGFVAVGLVLMSFATVRRLGTGLLTSAGIASVIVGFAAQRSISNLLAGFQLAFTQPIRLDDVLVVEGEWGRVEEITFTYVVLKIWDERRLVLPLNYFIEKPFQNWTRSSAQLLGTAFLYVDYTVPVDALRTELSRLLADNPLWDQRVCALQVTDSKERTIELRCLMSAANASALFDLRCYVREHMMAFLQANYPESLPRTRALLQDEGTGKNMVVGIK</sequence>
<comment type="caution">
    <text evidence="7">The sequence shown here is derived from an EMBL/GenBank/DDBJ whole genome shotgun (WGS) entry which is preliminary data.</text>
</comment>
<evidence type="ECO:0000256" key="3">
    <source>
        <dbReference type="ARBA" id="ARBA00022989"/>
    </source>
</evidence>
<feature type="transmembrane region" description="Helical" evidence="5">
    <location>
        <begin position="139"/>
        <end position="160"/>
    </location>
</feature>
<accession>A0A558BPI5</accession>
<evidence type="ECO:0000256" key="4">
    <source>
        <dbReference type="ARBA" id="ARBA00023136"/>
    </source>
</evidence>
<dbReference type="InterPro" id="IPR010920">
    <property type="entry name" value="LSM_dom_sf"/>
</dbReference>
<keyword evidence="4 5" id="KW-0472">Membrane</keyword>
<keyword evidence="2 5" id="KW-0812">Transmembrane</keyword>